<organism evidence="1">
    <name type="scientific">Micrurus surinamensis</name>
    <name type="common">Surinam coral snake</name>
    <dbReference type="NCBI Taxonomy" id="129470"/>
    <lineage>
        <taxon>Eukaryota</taxon>
        <taxon>Metazoa</taxon>
        <taxon>Chordata</taxon>
        <taxon>Craniata</taxon>
        <taxon>Vertebrata</taxon>
        <taxon>Euteleostomi</taxon>
        <taxon>Lepidosauria</taxon>
        <taxon>Squamata</taxon>
        <taxon>Bifurcata</taxon>
        <taxon>Unidentata</taxon>
        <taxon>Episquamata</taxon>
        <taxon>Toxicofera</taxon>
        <taxon>Serpentes</taxon>
        <taxon>Colubroidea</taxon>
        <taxon>Elapidae</taxon>
        <taxon>Elapinae</taxon>
        <taxon>Micrurus</taxon>
    </lineage>
</organism>
<dbReference type="EMBL" id="IACN01049022">
    <property type="protein sequence ID" value="LAB54220.1"/>
    <property type="molecule type" value="Transcribed_RNA"/>
</dbReference>
<sequence>MRLFFCTTLCFNFLRSYQKGLEGAIGSQLDLSKKEDNFEGKSFIFKKKEKIGTVGSACTSLSGRPSAVQLVAVFVRCKKETKELEYEMHPPLSSPFDISHSYVHSFTAS</sequence>
<protein>
    <submittedName>
        <fullName evidence="1">Uncharacterized protein</fullName>
    </submittedName>
</protein>
<proteinExistence type="predicted"/>
<reference evidence="1" key="2">
    <citation type="submission" date="2017-11" db="EMBL/GenBank/DDBJ databases">
        <title>Coralsnake Venomics: Analyses of Venom Gland Transcriptomes and Proteomes of Six Brazilian Taxa.</title>
        <authorList>
            <person name="Aird S.D."/>
            <person name="Jorge da Silva N."/>
            <person name="Qiu L."/>
            <person name="Villar-Briones A."/>
            <person name="Aparecida-Saddi V."/>
            <person name="Campos-Telles M.P."/>
            <person name="Grau M."/>
            <person name="Mikheyev A.S."/>
        </authorList>
    </citation>
    <scope>NUCLEOTIDE SEQUENCE</scope>
    <source>
        <tissue evidence="1">Venom_gland</tissue>
    </source>
</reference>
<name>A0A2D4P8A7_MICSU</name>
<evidence type="ECO:0000313" key="1">
    <source>
        <dbReference type="EMBL" id="LAB54220.1"/>
    </source>
</evidence>
<dbReference type="AlphaFoldDB" id="A0A2D4P8A7"/>
<accession>A0A2D4P8A7</accession>
<reference evidence="1" key="1">
    <citation type="submission" date="2017-07" db="EMBL/GenBank/DDBJ databases">
        <authorList>
            <person name="Mikheyev A."/>
            <person name="Grau M."/>
        </authorList>
    </citation>
    <scope>NUCLEOTIDE SEQUENCE</scope>
    <source>
        <tissue evidence="1">Venom_gland</tissue>
    </source>
</reference>